<gene>
    <name evidence="3" type="ORF">BG57_18200</name>
    <name evidence="2" type="ORF">GCM10010985_55820</name>
</gene>
<reference evidence="5" key="3">
    <citation type="journal article" date="2019" name="Int. J. Syst. Evol. Microbiol.">
        <title>The Global Catalogue of Microorganisms (GCM) 10K type strain sequencing project: providing services to taxonomists for standard genome sequencing and annotation.</title>
        <authorList>
            <consortium name="The Broad Institute Genomics Platform"/>
            <consortium name="The Broad Institute Genome Sequencing Center for Infectious Disease"/>
            <person name="Wu L."/>
            <person name="Ma J."/>
        </authorList>
    </citation>
    <scope>NUCLEOTIDE SEQUENCE [LARGE SCALE GENOMIC DNA]</scope>
    <source>
        <strain evidence="5">CGMCC 1.11013</strain>
    </source>
</reference>
<keyword evidence="1" id="KW-1133">Transmembrane helix</keyword>
<evidence type="ECO:0000313" key="3">
    <source>
        <dbReference type="EMBL" id="KDR29330.1"/>
    </source>
</evidence>
<feature type="transmembrane region" description="Helical" evidence="1">
    <location>
        <begin position="136"/>
        <end position="158"/>
    </location>
</feature>
<sequence>MFTTFAKMLPKRQQLVVARLRFQNVREDFYRETRLDIAAKGLRNTETLFDRLETYEKRSRTRGKIEWRVFASIRETMQRGESFSLAIKPFIPGDEYALLDIADESSREDSVVRGFELAEMAAKAKRVLSSTTSVQMAYPALLLVYMYAYCMLFGGVIFPQVLDVRPLDQWPDLGRFLYHVDTFCYEYWWLTLTAIIGLVLAYFSSLKRWSGPLRDKFDRMPLLWRNRRDLRAALLIVSLAGLFDSNLTLRAALERLLKTADPWLRWHLKIMDRRLAARSDEPMRALDTGIFSVTIVDTITDAAGRDQFEAAIKSLGRESLDRVVEAVKRNARMTHFMLLGFAAALFLTLGIGSYVVTGAVNLTSGNPAASSN</sequence>
<keyword evidence="1" id="KW-0472">Membrane</keyword>
<reference evidence="3 4" key="2">
    <citation type="submission" date="2014-03" db="EMBL/GenBank/DDBJ databases">
        <title>Draft Genome Sequences of Four Burkholderia Strains.</title>
        <authorList>
            <person name="Liu X.Y."/>
            <person name="Li C.X."/>
            <person name="Xu J.H."/>
        </authorList>
    </citation>
    <scope>NUCLEOTIDE SEQUENCE [LARGE SCALE GENOMIC DNA]</scope>
    <source>
        <strain evidence="3 4">R27</strain>
    </source>
</reference>
<dbReference type="OrthoDB" id="7031359at2"/>
<dbReference type="Proteomes" id="UP000597138">
    <property type="component" value="Unassembled WGS sequence"/>
</dbReference>
<evidence type="ECO:0000313" key="2">
    <source>
        <dbReference type="EMBL" id="GGD93968.1"/>
    </source>
</evidence>
<organism evidence="3 4">
    <name type="scientific">Caballeronia grimmiae</name>
    <dbReference type="NCBI Taxonomy" id="1071679"/>
    <lineage>
        <taxon>Bacteria</taxon>
        <taxon>Pseudomonadati</taxon>
        <taxon>Pseudomonadota</taxon>
        <taxon>Betaproteobacteria</taxon>
        <taxon>Burkholderiales</taxon>
        <taxon>Burkholderiaceae</taxon>
        <taxon>Caballeronia</taxon>
    </lineage>
</organism>
<dbReference type="Proteomes" id="UP000027439">
    <property type="component" value="Unassembled WGS sequence"/>
</dbReference>
<comment type="caution">
    <text evidence="3">The sequence shown here is derived from an EMBL/GenBank/DDBJ whole genome shotgun (WGS) entry which is preliminary data.</text>
</comment>
<accession>A0A069NLM4</accession>
<dbReference type="STRING" id="1071679.BG57_18200"/>
<reference evidence="2" key="4">
    <citation type="submission" date="2024-05" db="EMBL/GenBank/DDBJ databases">
        <authorList>
            <person name="Sun Q."/>
            <person name="Zhou Y."/>
        </authorList>
    </citation>
    <scope>NUCLEOTIDE SEQUENCE</scope>
    <source>
        <strain evidence="2">CGMCC 1.11013</strain>
    </source>
</reference>
<reference evidence="2" key="1">
    <citation type="journal article" date="2014" name="Int. J. Syst. Evol. Microbiol.">
        <title>Complete genome of a new Firmicutes species belonging to the dominant human colonic microbiota ('Ruminococcus bicirculans') reveals two chromosomes and a selective capacity to utilize plant glucans.</title>
        <authorList>
            <consortium name="NISC Comparative Sequencing Program"/>
            <person name="Wegmann U."/>
            <person name="Louis P."/>
            <person name="Goesmann A."/>
            <person name="Henrissat B."/>
            <person name="Duncan S.H."/>
            <person name="Flint H.J."/>
        </authorList>
    </citation>
    <scope>NUCLEOTIDE SEQUENCE</scope>
    <source>
        <strain evidence="2">CGMCC 1.11013</strain>
    </source>
</reference>
<dbReference type="RefSeq" id="WP_035968654.1">
    <property type="nucleotide sequence ID" value="NZ_BMEG01000014.1"/>
</dbReference>
<name>A0A069NLM4_9BURK</name>
<dbReference type="eggNOG" id="COG1459">
    <property type="taxonomic scope" value="Bacteria"/>
</dbReference>
<dbReference type="PANTHER" id="PTHR30012">
    <property type="entry name" value="GENERAL SECRETION PATHWAY PROTEIN"/>
    <property type="match status" value="1"/>
</dbReference>
<feature type="transmembrane region" description="Helical" evidence="1">
    <location>
        <begin position="187"/>
        <end position="206"/>
    </location>
</feature>
<proteinExistence type="predicted"/>
<dbReference type="InterPro" id="IPR003004">
    <property type="entry name" value="GspF/PilC"/>
</dbReference>
<dbReference type="EMBL" id="JFHE01000031">
    <property type="protein sequence ID" value="KDR29330.1"/>
    <property type="molecule type" value="Genomic_DNA"/>
</dbReference>
<evidence type="ECO:0000313" key="5">
    <source>
        <dbReference type="Proteomes" id="UP000597138"/>
    </source>
</evidence>
<evidence type="ECO:0000313" key="4">
    <source>
        <dbReference type="Proteomes" id="UP000027439"/>
    </source>
</evidence>
<evidence type="ECO:0000256" key="1">
    <source>
        <dbReference type="SAM" id="Phobius"/>
    </source>
</evidence>
<feature type="transmembrane region" description="Helical" evidence="1">
    <location>
        <begin position="336"/>
        <end position="356"/>
    </location>
</feature>
<keyword evidence="5" id="KW-1185">Reference proteome</keyword>
<dbReference type="EMBL" id="BMEG01000014">
    <property type="protein sequence ID" value="GGD93968.1"/>
    <property type="molecule type" value="Genomic_DNA"/>
</dbReference>
<keyword evidence="1" id="KW-0812">Transmembrane</keyword>
<protein>
    <submittedName>
        <fullName evidence="3">Type II secretion system protein</fullName>
    </submittedName>
</protein>
<dbReference type="PANTHER" id="PTHR30012:SF0">
    <property type="entry name" value="TYPE II SECRETION SYSTEM PROTEIN F-RELATED"/>
    <property type="match status" value="1"/>
</dbReference>
<dbReference type="AlphaFoldDB" id="A0A069NLM4"/>